<feature type="region of interest" description="Disordered" evidence="1">
    <location>
        <begin position="90"/>
        <end position="118"/>
    </location>
</feature>
<proteinExistence type="predicted"/>
<evidence type="ECO:0000256" key="1">
    <source>
        <dbReference type="SAM" id="MobiDB-lite"/>
    </source>
</evidence>
<evidence type="ECO:0000313" key="2">
    <source>
        <dbReference type="EMBL" id="CEK60637.1"/>
    </source>
</evidence>
<sequence length="267" mass="29532">DAVGRVKVSLPPMRDVRCQVASKTTWHKGKIPYADLYHARLCKREPLTSIRQQPDTLKKPGKRRKAPSSKNCNQNVSSILEKVNHCDESQNNMNTTASVEQTTSITEQGTTELKSKRLGRRVNSNINIENHKNKQDIGTSESNDVTSGISQMDIVSVTGNKVNVDDDGDGPVSSQQGNRIDIHQTQEGSEEMLHFHNCQMAKSDIKFIKSKSEKPQLEVFGGNNLQAVHKVHLNPNPDSCLWLASGGQSGIVRLDNLSGLVLLGSRW</sequence>
<feature type="compositionally biased region" description="Polar residues" evidence="1">
    <location>
        <begin position="90"/>
        <end position="112"/>
    </location>
</feature>
<reference evidence="2" key="1">
    <citation type="submission" date="2014-12" db="EMBL/GenBank/DDBJ databases">
        <title>Insight into the proteome of Arion vulgaris.</title>
        <authorList>
            <person name="Aradska J."/>
            <person name="Bulat T."/>
            <person name="Smidak R."/>
            <person name="Sarate P."/>
            <person name="Gangsoo J."/>
            <person name="Sialana F."/>
            <person name="Bilban M."/>
            <person name="Lubec G."/>
        </authorList>
    </citation>
    <scope>NUCLEOTIDE SEQUENCE</scope>
    <source>
        <tissue evidence="2">Skin</tissue>
    </source>
</reference>
<protein>
    <submittedName>
        <fullName evidence="2">Uncharacterized protein</fullName>
    </submittedName>
</protein>
<feature type="region of interest" description="Disordered" evidence="1">
    <location>
        <begin position="48"/>
        <end position="73"/>
    </location>
</feature>
<organism evidence="2">
    <name type="scientific">Arion vulgaris</name>
    <dbReference type="NCBI Taxonomy" id="1028688"/>
    <lineage>
        <taxon>Eukaryota</taxon>
        <taxon>Metazoa</taxon>
        <taxon>Spiralia</taxon>
        <taxon>Lophotrochozoa</taxon>
        <taxon>Mollusca</taxon>
        <taxon>Gastropoda</taxon>
        <taxon>Heterobranchia</taxon>
        <taxon>Euthyneura</taxon>
        <taxon>Panpulmonata</taxon>
        <taxon>Eupulmonata</taxon>
        <taxon>Stylommatophora</taxon>
        <taxon>Helicina</taxon>
        <taxon>Arionoidea</taxon>
        <taxon>Arionidae</taxon>
        <taxon>Arion</taxon>
    </lineage>
</organism>
<gene>
    <name evidence="2" type="primary">ORF39971</name>
</gene>
<feature type="non-terminal residue" evidence="2">
    <location>
        <position position="1"/>
    </location>
</feature>
<dbReference type="EMBL" id="HACG01013772">
    <property type="protein sequence ID" value="CEK60637.1"/>
    <property type="molecule type" value="Transcribed_RNA"/>
</dbReference>
<accession>A0A0B6YWW2</accession>
<name>A0A0B6YWW2_9EUPU</name>
<dbReference type="AlphaFoldDB" id="A0A0B6YWW2"/>